<feature type="transmembrane region" description="Helical" evidence="1">
    <location>
        <begin position="12"/>
        <end position="33"/>
    </location>
</feature>
<evidence type="ECO:0000256" key="1">
    <source>
        <dbReference type="SAM" id="Phobius"/>
    </source>
</evidence>
<accession>A0A9P3QAE9</accession>
<sequence>MGALARRFTACYGADPLHLLGTVAASALAGYAVTVLGPEALWNPRVWWQSIGVWFLAAVIAHDLVLFPLYALADRSLVRALSALRGRRTTGMPGVSPLNYLRVPTLATGLSLLLFFPGIFRQGHASYMAATGQTQEPFLARWLLLVAALYGLSAVAYAARLAAARHCERSPGTGGRGQPQLPDGPR</sequence>
<evidence type="ECO:0000313" key="4">
    <source>
        <dbReference type="Proteomes" id="UP001064782"/>
    </source>
</evidence>
<comment type="caution">
    <text evidence="3">The sequence shown here is derived from an EMBL/GenBank/DDBJ whole genome shotgun (WGS) entry which is preliminary data.</text>
</comment>
<feature type="transmembrane region" description="Helical" evidence="1">
    <location>
        <begin position="99"/>
        <end position="119"/>
    </location>
</feature>
<evidence type="ECO:0000313" key="2">
    <source>
        <dbReference type="EMBL" id="GLB83678.1"/>
    </source>
</evidence>
<dbReference type="GeneID" id="83631411"/>
<feature type="transmembrane region" description="Helical" evidence="1">
    <location>
        <begin position="139"/>
        <end position="159"/>
    </location>
</feature>
<name>A0A9P3QAE9_9MYCO</name>
<dbReference type="Proteomes" id="UP001064782">
    <property type="component" value="Unassembled WGS sequence"/>
</dbReference>
<keyword evidence="1" id="KW-0472">Membrane</keyword>
<organism evidence="3 4">
    <name type="scientific">Mycobacterium kiyosense</name>
    <dbReference type="NCBI Taxonomy" id="2871094"/>
    <lineage>
        <taxon>Bacteria</taxon>
        <taxon>Bacillati</taxon>
        <taxon>Actinomycetota</taxon>
        <taxon>Actinomycetes</taxon>
        <taxon>Mycobacteriales</taxon>
        <taxon>Mycobacteriaceae</taxon>
        <taxon>Mycobacterium</taxon>
    </lineage>
</organism>
<dbReference type="Proteomes" id="UP001165663">
    <property type="component" value="Unassembled WGS sequence"/>
</dbReference>
<gene>
    <name evidence="3" type="ORF">Mkiyose1413_40180</name>
    <name evidence="2" type="ORF">SRL2020028_29340</name>
</gene>
<reference evidence="3" key="1">
    <citation type="submission" date="2022-08" db="EMBL/GenBank/DDBJ databases">
        <title>Mycobacterium kiyosense sp. nov., scotochromogenic slow-glowing species isolated from respiratory specimens.</title>
        <authorList>
            <person name="Fukano H."/>
            <person name="Kazumi Y."/>
            <person name="Sakagami N."/>
            <person name="Ato M."/>
            <person name="Mitarai S."/>
            <person name="Hoshino Y."/>
        </authorList>
    </citation>
    <scope>NUCLEOTIDE SEQUENCE</scope>
    <source>
        <strain evidence="3">1413</strain>
        <strain evidence="2">SRL2020-028</strain>
    </source>
</reference>
<keyword evidence="4" id="KW-1185">Reference proteome</keyword>
<evidence type="ECO:0000313" key="3">
    <source>
        <dbReference type="EMBL" id="GLD32135.1"/>
    </source>
</evidence>
<feature type="transmembrane region" description="Helical" evidence="1">
    <location>
        <begin position="53"/>
        <end position="78"/>
    </location>
</feature>
<dbReference type="EMBL" id="BRZI01000037">
    <property type="protein sequence ID" value="GLD32135.1"/>
    <property type="molecule type" value="Genomic_DNA"/>
</dbReference>
<dbReference type="RefSeq" id="WP_236982231.1">
    <property type="nucleotide sequence ID" value="NZ_BRXE01000031.1"/>
</dbReference>
<dbReference type="AlphaFoldDB" id="A0A9P3QAE9"/>
<dbReference type="EMBL" id="BRXE01000031">
    <property type="protein sequence ID" value="GLB83678.1"/>
    <property type="molecule type" value="Genomic_DNA"/>
</dbReference>
<keyword evidence="1" id="KW-0812">Transmembrane</keyword>
<keyword evidence="1" id="KW-1133">Transmembrane helix</keyword>
<protein>
    <submittedName>
        <fullName evidence="3">Uncharacterized protein</fullName>
    </submittedName>
</protein>
<proteinExistence type="predicted"/>